<evidence type="ECO:0000313" key="1">
    <source>
        <dbReference type="EMBL" id="GEY73891.1"/>
    </source>
</evidence>
<dbReference type="AlphaFoldDB" id="A0A699HW43"/>
<organism evidence="1">
    <name type="scientific">Tanacetum cinerariifolium</name>
    <name type="common">Dalmatian daisy</name>
    <name type="synonym">Chrysanthemum cinerariifolium</name>
    <dbReference type="NCBI Taxonomy" id="118510"/>
    <lineage>
        <taxon>Eukaryota</taxon>
        <taxon>Viridiplantae</taxon>
        <taxon>Streptophyta</taxon>
        <taxon>Embryophyta</taxon>
        <taxon>Tracheophyta</taxon>
        <taxon>Spermatophyta</taxon>
        <taxon>Magnoliopsida</taxon>
        <taxon>eudicotyledons</taxon>
        <taxon>Gunneridae</taxon>
        <taxon>Pentapetalae</taxon>
        <taxon>asterids</taxon>
        <taxon>campanulids</taxon>
        <taxon>Asterales</taxon>
        <taxon>Asteraceae</taxon>
        <taxon>Asteroideae</taxon>
        <taxon>Anthemideae</taxon>
        <taxon>Anthemidinae</taxon>
        <taxon>Tanacetum</taxon>
    </lineage>
</organism>
<protein>
    <submittedName>
        <fullName evidence="1">Concanavalin A-like lectin/glucanase domain-containing protein</fullName>
    </submittedName>
</protein>
<gene>
    <name evidence="1" type="ORF">Tci_445865</name>
</gene>
<comment type="caution">
    <text evidence="1">The sequence shown here is derived from an EMBL/GenBank/DDBJ whole genome shotgun (WGS) entry which is preliminary data.</text>
</comment>
<dbReference type="GO" id="GO:0030246">
    <property type="term" value="F:carbohydrate binding"/>
    <property type="evidence" value="ECO:0007669"/>
    <property type="project" value="UniProtKB-KW"/>
</dbReference>
<dbReference type="EMBL" id="BKCJ010205046">
    <property type="protein sequence ID" value="GEY73891.1"/>
    <property type="molecule type" value="Genomic_DNA"/>
</dbReference>
<keyword evidence="1" id="KW-0430">Lectin</keyword>
<accession>A0A699HW43</accession>
<name>A0A699HW43_TANCI</name>
<sequence length="167" mass="19716">MVKLTYDELVEILDKQEGYVMLEKIEIMKVSIEIAHEADVVIFGDKDFMRHQDEQLRFHNEKLKKIVDLKRKLTEEPEFGLLFIDEFRDEAFQRVSGIHKVKSATLLGYKMMAFYEKTSSNQNFVALMDKMILERLVKHIIASKKAKLEMLGYKEEWIHALLFCNVV</sequence>
<reference evidence="1" key="1">
    <citation type="journal article" date="2019" name="Sci. Rep.">
        <title>Draft genome of Tanacetum cinerariifolium, the natural source of mosquito coil.</title>
        <authorList>
            <person name="Yamashiro T."/>
            <person name="Shiraishi A."/>
            <person name="Satake H."/>
            <person name="Nakayama K."/>
        </authorList>
    </citation>
    <scope>NUCLEOTIDE SEQUENCE</scope>
</reference>
<proteinExistence type="predicted"/>